<name>A0AAJ7IRK4_9HYME</name>
<evidence type="ECO:0000256" key="5">
    <source>
        <dbReference type="ARBA" id="ARBA00022777"/>
    </source>
</evidence>
<dbReference type="SUPFAM" id="SSF56112">
    <property type="entry name" value="Protein kinase-like (PK-like)"/>
    <property type="match status" value="1"/>
</dbReference>
<feature type="binding site" evidence="7">
    <location>
        <position position="63"/>
    </location>
    <ligand>
        <name>ATP</name>
        <dbReference type="ChEBI" id="CHEBI:30616"/>
    </ligand>
</feature>
<dbReference type="Pfam" id="PF00069">
    <property type="entry name" value="Pkinase"/>
    <property type="match status" value="2"/>
</dbReference>
<dbReference type="PROSITE" id="PS50011">
    <property type="entry name" value="PROTEIN_KINASE_DOM"/>
    <property type="match status" value="1"/>
</dbReference>
<evidence type="ECO:0000256" key="1">
    <source>
        <dbReference type="ARBA" id="ARBA00012513"/>
    </source>
</evidence>
<dbReference type="PROSITE" id="PS00107">
    <property type="entry name" value="PROTEIN_KINASE_ATP"/>
    <property type="match status" value="1"/>
</dbReference>
<dbReference type="CDD" id="cd14019">
    <property type="entry name" value="STKc_Cdc7"/>
    <property type="match status" value="1"/>
</dbReference>
<dbReference type="GO" id="GO:0004674">
    <property type="term" value="F:protein serine/threonine kinase activity"/>
    <property type="evidence" value="ECO:0007669"/>
    <property type="project" value="UniProtKB-KW"/>
</dbReference>
<keyword evidence="5" id="KW-0418">Kinase</keyword>
<dbReference type="Gene3D" id="1.10.510.10">
    <property type="entry name" value="Transferase(Phosphotransferase) domain 1"/>
    <property type="match status" value="1"/>
</dbReference>
<dbReference type="PANTHER" id="PTHR44167">
    <property type="entry name" value="OVARIAN-SPECIFIC SERINE/THREONINE-PROTEIN KINASE LOK-RELATED"/>
    <property type="match status" value="1"/>
</dbReference>
<evidence type="ECO:0000313" key="11">
    <source>
        <dbReference type="RefSeq" id="XP_017875358.1"/>
    </source>
</evidence>
<sequence>MREVMDKNTQVEEDNDENDVFQNTIPLVKDLFHIYGKVGEGTFSSVYLATLKSSDGSKKFALKHLVPTRHPEKIERELQCMQQIGGKDYVVGLELCLRNFETVVFVMPYMRHDKFSEYVQELTVQETKEYMIALLTALRRVHKFNIIHRDIKPSNFLYDRCNKRYLLVDFGLAQEYVEEKRCSNVKLTNSEIPTVKRKRVDENSINFSFKTKKKDAESCYCFGKPRVCSVCMLRPEQTAPRAGTPGFRAPEVLLKHASQTPAIDIWASGVMMLCILSGTQPFFHSPDDCTALAEITTIFGSNKMQQCARKLGKKIIFNEDIPETDIISLCQKLQKRNKCSLDSTDHDTYKKVPPSTQFPKEAYHLLLKLLDLDYKTRITADQALNHPFLKM</sequence>
<evidence type="ECO:0000313" key="10">
    <source>
        <dbReference type="Proteomes" id="UP000694925"/>
    </source>
</evidence>
<evidence type="ECO:0000259" key="9">
    <source>
        <dbReference type="PROSITE" id="PS50011"/>
    </source>
</evidence>
<dbReference type="InterPro" id="IPR000719">
    <property type="entry name" value="Prot_kinase_dom"/>
</dbReference>
<evidence type="ECO:0000256" key="7">
    <source>
        <dbReference type="PROSITE-ProRule" id="PRU10141"/>
    </source>
</evidence>
<dbReference type="GO" id="GO:0005634">
    <property type="term" value="C:nucleus"/>
    <property type="evidence" value="ECO:0007669"/>
    <property type="project" value="TreeGrafter"/>
</dbReference>
<dbReference type="EC" id="2.7.11.1" evidence="1"/>
<evidence type="ECO:0000256" key="4">
    <source>
        <dbReference type="ARBA" id="ARBA00022741"/>
    </source>
</evidence>
<dbReference type="GO" id="GO:0005524">
    <property type="term" value="F:ATP binding"/>
    <property type="evidence" value="ECO:0007669"/>
    <property type="project" value="UniProtKB-UniRule"/>
</dbReference>
<keyword evidence="3" id="KW-0808">Transferase</keyword>
<dbReference type="Gene3D" id="3.30.200.20">
    <property type="entry name" value="Phosphorylase Kinase, domain 1"/>
    <property type="match status" value="1"/>
</dbReference>
<accession>A0AAJ7IRK4</accession>
<comment type="similarity">
    <text evidence="8">Belongs to the protein kinase superfamily.</text>
</comment>
<protein>
    <recommendedName>
        <fullName evidence="1">non-specific serine/threonine protein kinase</fullName>
        <ecNumber evidence="1">2.7.11.1</ecNumber>
    </recommendedName>
</protein>
<evidence type="ECO:0000256" key="3">
    <source>
        <dbReference type="ARBA" id="ARBA00022679"/>
    </source>
</evidence>
<dbReference type="InterPro" id="IPR008271">
    <property type="entry name" value="Ser/Thr_kinase_AS"/>
</dbReference>
<keyword evidence="2 8" id="KW-0723">Serine/threonine-protein kinase</keyword>
<dbReference type="AlphaFoldDB" id="A0AAJ7IRK4"/>
<dbReference type="PANTHER" id="PTHR44167:SF23">
    <property type="entry name" value="CDC7 KINASE, ISOFORM A-RELATED"/>
    <property type="match status" value="1"/>
</dbReference>
<dbReference type="GeneID" id="108622165"/>
<proteinExistence type="inferred from homology"/>
<dbReference type="KEGG" id="ccal:108622165"/>
<keyword evidence="10" id="KW-1185">Reference proteome</keyword>
<evidence type="ECO:0000256" key="8">
    <source>
        <dbReference type="RuleBase" id="RU000304"/>
    </source>
</evidence>
<dbReference type="PROSITE" id="PS00108">
    <property type="entry name" value="PROTEIN_KINASE_ST"/>
    <property type="match status" value="1"/>
</dbReference>
<evidence type="ECO:0000256" key="6">
    <source>
        <dbReference type="ARBA" id="ARBA00022840"/>
    </source>
</evidence>
<dbReference type="RefSeq" id="XP_017875358.1">
    <property type="nucleotide sequence ID" value="XM_018019869.2"/>
</dbReference>
<reference evidence="11" key="1">
    <citation type="submission" date="2025-08" db="UniProtKB">
        <authorList>
            <consortium name="RefSeq"/>
        </authorList>
    </citation>
    <scope>IDENTIFICATION</scope>
    <source>
        <tissue evidence="11">Whole body</tissue>
    </source>
</reference>
<gene>
    <name evidence="11" type="primary">LOC108622165</name>
</gene>
<dbReference type="Proteomes" id="UP000694925">
    <property type="component" value="Unplaced"/>
</dbReference>
<dbReference type="InterPro" id="IPR011009">
    <property type="entry name" value="Kinase-like_dom_sf"/>
</dbReference>
<feature type="domain" description="Protein kinase" evidence="9">
    <location>
        <begin position="32"/>
        <end position="389"/>
    </location>
</feature>
<keyword evidence="6 7" id="KW-0067">ATP-binding</keyword>
<dbReference type="InterPro" id="IPR017441">
    <property type="entry name" value="Protein_kinase_ATP_BS"/>
</dbReference>
<organism evidence="10 11">
    <name type="scientific">Ceratina calcarata</name>
    <dbReference type="NCBI Taxonomy" id="156304"/>
    <lineage>
        <taxon>Eukaryota</taxon>
        <taxon>Metazoa</taxon>
        <taxon>Ecdysozoa</taxon>
        <taxon>Arthropoda</taxon>
        <taxon>Hexapoda</taxon>
        <taxon>Insecta</taxon>
        <taxon>Pterygota</taxon>
        <taxon>Neoptera</taxon>
        <taxon>Endopterygota</taxon>
        <taxon>Hymenoptera</taxon>
        <taxon>Apocrita</taxon>
        <taxon>Aculeata</taxon>
        <taxon>Apoidea</taxon>
        <taxon>Anthophila</taxon>
        <taxon>Apidae</taxon>
        <taxon>Ceratina</taxon>
        <taxon>Zadontomerus</taxon>
    </lineage>
</organism>
<dbReference type="GO" id="GO:0044773">
    <property type="term" value="P:mitotic DNA damage checkpoint signaling"/>
    <property type="evidence" value="ECO:0007669"/>
    <property type="project" value="TreeGrafter"/>
</dbReference>
<keyword evidence="4 7" id="KW-0547">Nucleotide-binding</keyword>
<dbReference type="SMART" id="SM00220">
    <property type="entry name" value="S_TKc"/>
    <property type="match status" value="1"/>
</dbReference>
<evidence type="ECO:0000256" key="2">
    <source>
        <dbReference type="ARBA" id="ARBA00022527"/>
    </source>
</evidence>